<dbReference type="AlphaFoldDB" id="A0A0N0E7D0"/>
<proteinExistence type="predicted"/>
<evidence type="ECO:0000256" key="3">
    <source>
        <dbReference type="SAM" id="SignalP"/>
    </source>
</evidence>
<feature type="chain" id="PRO_5005847127" evidence="3">
    <location>
        <begin position="24"/>
        <end position="377"/>
    </location>
</feature>
<dbReference type="RefSeq" id="WP_053999287.1">
    <property type="nucleotide sequence ID" value="NZ_JXMU01000014.1"/>
</dbReference>
<dbReference type="Proteomes" id="UP000038011">
    <property type="component" value="Unassembled WGS sequence"/>
</dbReference>
<evidence type="ECO:0000256" key="2">
    <source>
        <dbReference type="ARBA" id="ARBA00022764"/>
    </source>
</evidence>
<dbReference type="PANTHER" id="PTHR30222:SF2">
    <property type="entry name" value="ABC TRANSPORTER SUBSTRATE-BINDING PROTEIN"/>
    <property type="match status" value="1"/>
</dbReference>
<gene>
    <name evidence="4" type="ORF">SU32_10335</name>
</gene>
<dbReference type="OrthoDB" id="9815444at2"/>
<organism evidence="4 5">
    <name type="scientific">Ahrensia marina</name>
    <dbReference type="NCBI Taxonomy" id="1514904"/>
    <lineage>
        <taxon>Bacteria</taxon>
        <taxon>Pseudomonadati</taxon>
        <taxon>Pseudomonadota</taxon>
        <taxon>Alphaproteobacteria</taxon>
        <taxon>Hyphomicrobiales</taxon>
        <taxon>Ahrensiaceae</taxon>
        <taxon>Ahrensia</taxon>
    </lineage>
</organism>
<sequence length="377" mass="41310">MKHKSLLLAAAASTALFSSTAIAQENLAEAPCEGCAEEMTLVSWGGAYQQSQLKAYVEPYVAATGVKVSFDESSAEATAKLRAMNEAGNVTWDVVDVVASDAIRLCDEGLAAELDPATDLAEAPDGTSAEDDFGNLRVNECFIPQIVYSTTIGYRTDMVGDNPPTEICDIFDTEAYPGKRALQKRPIDNLEWATYCNGTPKEEIYEVLSTDEGVQAAFDKLSTIKDDVVWWTAGAETPQLLADGEVVMGSTFNGRLFSAIVEQDQPIGMMWDMQSFDLDGWIIPAGLEESRMKRAKHFLKFATDTQRLADQAKYISYGPARKSSAPLVGKHEELGIDMAPHMPTDPANAGNVHNYDYTWWADNRDDLDAKFQAWLAQ</sequence>
<protein>
    <submittedName>
        <fullName evidence="4">Spermidine/putrescine ABC transporter substrate-binding protein</fullName>
    </submittedName>
</protein>
<dbReference type="PANTHER" id="PTHR30222">
    <property type="entry name" value="SPERMIDINE/PUTRESCINE-BINDING PERIPLASMIC PROTEIN"/>
    <property type="match status" value="1"/>
</dbReference>
<keyword evidence="5" id="KW-1185">Reference proteome</keyword>
<reference evidence="4 5" key="1">
    <citation type="submission" date="2015-01" db="EMBL/GenBank/DDBJ databases">
        <title>Ahrensia donghaiensis sp. nov., a novel dimethylsulphoniopropionate-cleavage bacterium isolated from seawater and emended descriptions of the genus Ahrensia and Ahrensia kielensis.</title>
        <authorList>
            <person name="Liu J."/>
        </authorList>
    </citation>
    <scope>NUCLEOTIDE SEQUENCE [LARGE SCALE GENOMIC DNA]</scope>
    <source>
        <strain evidence="4 5">LZD062</strain>
    </source>
</reference>
<comment type="caution">
    <text evidence="4">The sequence shown here is derived from an EMBL/GenBank/DDBJ whole genome shotgun (WGS) entry which is preliminary data.</text>
</comment>
<evidence type="ECO:0000313" key="5">
    <source>
        <dbReference type="Proteomes" id="UP000038011"/>
    </source>
</evidence>
<dbReference type="PATRIC" id="fig|1514904.3.peg.899"/>
<dbReference type="Pfam" id="PF13416">
    <property type="entry name" value="SBP_bac_8"/>
    <property type="match status" value="1"/>
</dbReference>
<keyword evidence="2" id="KW-0574">Periplasm</keyword>
<evidence type="ECO:0000313" key="4">
    <source>
        <dbReference type="EMBL" id="KPB01035.1"/>
    </source>
</evidence>
<dbReference type="STRING" id="1514904.SU32_10335"/>
<dbReference type="SUPFAM" id="SSF53850">
    <property type="entry name" value="Periplasmic binding protein-like II"/>
    <property type="match status" value="1"/>
</dbReference>
<feature type="signal peptide" evidence="3">
    <location>
        <begin position="1"/>
        <end position="23"/>
    </location>
</feature>
<accession>A0A0N0E7D0</accession>
<evidence type="ECO:0000256" key="1">
    <source>
        <dbReference type="ARBA" id="ARBA00022729"/>
    </source>
</evidence>
<dbReference type="Gene3D" id="3.40.190.10">
    <property type="entry name" value="Periplasmic binding protein-like II"/>
    <property type="match status" value="2"/>
</dbReference>
<dbReference type="InterPro" id="IPR006059">
    <property type="entry name" value="SBP"/>
</dbReference>
<dbReference type="EMBL" id="JXMU01000014">
    <property type="protein sequence ID" value="KPB01035.1"/>
    <property type="molecule type" value="Genomic_DNA"/>
</dbReference>
<name>A0A0N0E7D0_9HYPH</name>
<keyword evidence="1 3" id="KW-0732">Signal</keyword>